<evidence type="ECO:0000313" key="1">
    <source>
        <dbReference type="EMBL" id="JAD81913.1"/>
    </source>
</evidence>
<organism evidence="1">
    <name type="scientific">Arundo donax</name>
    <name type="common">Giant reed</name>
    <name type="synonym">Donax arundinaceus</name>
    <dbReference type="NCBI Taxonomy" id="35708"/>
    <lineage>
        <taxon>Eukaryota</taxon>
        <taxon>Viridiplantae</taxon>
        <taxon>Streptophyta</taxon>
        <taxon>Embryophyta</taxon>
        <taxon>Tracheophyta</taxon>
        <taxon>Spermatophyta</taxon>
        <taxon>Magnoliopsida</taxon>
        <taxon>Liliopsida</taxon>
        <taxon>Poales</taxon>
        <taxon>Poaceae</taxon>
        <taxon>PACMAD clade</taxon>
        <taxon>Arundinoideae</taxon>
        <taxon>Arundineae</taxon>
        <taxon>Arundo</taxon>
    </lineage>
</organism>
<accession>A0A0A9D5E5</accession>
<proteinExistence type="predicted"/>
<dbReference type="InterPro" id="IPR032675">
    <property type="entry name" value="LRR_dom_sf"/>
</dbReference>
<dbReference type="SUPFAM" id="SSF52058">
    <property type="entry name" value="L domain-like"/>
    <property type="match status" value="1"/>
</dbReference>
<sequence length="115" mass="13230">MNLLPEEWLLQNSSHVEHIEISNAELLQSLPSKMHEFHTLRSLLLHNTYLLQSLPFMPPNLWVLVINGCCTELKEKCQVGGSEWVKISRIPNCHISERTDRVSVLHGHVVQDDNL</sequence>
<name>A0A0A9D5E5_ARUDO</name>
<protein>
    <submittedName>
        <fullName evidence="1">Uncharacterized protein</fullName>
    </submittedName>
</protein>
<dbReference type="AlphaFoldDB" id="A0A0A9D5E5"/>
<dbReference type="Gene3D" id="3.80.10.10">
    <property type="entry name" value="Ribonuclease Inhibitor"/>
    <property type="match status" value="1"/>
</dbReference>
<dbReference type="EMBL" id="GBRH01215982">
    <property type="protein sequence ID" value="JAD81913.1"/>
    <property type="molecule type" value="Transcribed_RNA"/>
</dbReference>
<reference evidence="1" key="1">
    <citation type="submission" date="2014-09" db="EMBL/GenBank/DDBJ databases">
        <authorList>
            <person name="Magalhaes I.L.F."/>
            <person name="Oliveira U."/>
            <person name="Santos F.R."/>
            <person name="Vidigal T.H.D.A."/>
            <person name="Brescovit A.D."/>
            <person name="Santos A.J."/>
        </authorList>
    </citation>
    <scope>NUCLEOTIDE SEQUENCE</scope>
    <source>
        <tissue evidence="1">Shoot tissue taken approximately 20 cm above the soil surface</tissue>
    </source>
</reference>
<reference evidence="1" key="2">
    <citation type="journal article" date="2015" name="Data Brief">
        <title>Shoot transcriptome of the giant reed, Arundo donax.</title>
        <authorList>
            <person name="Barrero R.A."/>
            <person name="Guerrero F.D."/>
            <person name="Moolhuijzen P."/>
            <person name="Goolsby J.A."/>
            <person name="Tidwell J."/>
            <person name="Bellgard S.E."/>
            <person name="Bellgard M.I."/>
        </authorList>
    </citation>
    <scope>NUCLEOTIDE SEQUENCE</scope>
    <source>
        <tissue evidence="1">Shoot tissue taken approximately 20 cm above the soil surface</tissue>
    </source>
</reference>